<dbReference type="Gene3D" id="3.50.30.30">
    <property type="match status" value="1"/>
</dbReference>
<dbReference type="InterPro" id="IPR036852">
    <property type="entry name" value="Peptidase_S8/S53_dom_sf"/>
</dbReference>
<comment type="subcellular location">
    <subcellularLocation>
        <location evidence="1">Secreted</location>
    </subcellularLocation>
</comment>
<dbReference type="Gene3D" id="3.40.50.200">
    <property type="entry name" value="Peptidase S8/S53 domain"/>
    <property type="match status" value="1"/>
</dbReference>
<organism evidence="6 7">
    <name type="scientific">Vicia faba</name>
    <name type="common">Broad bean</name>
    <name type="synonym">Faba vulgaris</name>
    <dbReference type="NCBI Taxonomy" id="3906"/>
    <lineage>
        <taxon>Eukaryota</taxon>
        <taxon>Viridiplantae</taxon>
        <taxon>Streptophyta</taxon>
        <taxon>Embryophyta</taxon>
        <taxon>Tracheophyta</taxon>
        <taxon>Spermatophyta</taxon>
        <taxon>Magnoliopsida</taxon>
        <taxon>eudicotyledons</taxon>
        <taxon>Gunneridae</taxon>
        <taxon>Pentapetalae</taxon>
        <taxon>rosids</taxon>
        <taxon>fabids</taxon>
        <taxon>Fabales</taxon>
        <taxon>Fabaceae</taxon>
        <taxon>Papilionoideae</taxon>
        <taxon>50 kb inversion clade</taxon>
        <taxon>NPAAA clade</taxon>
        <taxon>Hologalegina</taxon>
        <taxon>IRL clade</taxon>
        <taxon>Fabeae</taxon>
        <taxon>Vicia</taxon>
    </lineage>
</organism>
<evidence type="ECO:0000256" key="4">
    <source>
        <dbReference type="PROSITE-ProRule" id="PRU01240"/>
    </source>
</evidence>
<evidence type="ECO:0000256" key="3">
    <source>
        <dbReference type="ARBA" id="ARBA00022729"/>
    </source>
</evidence>
<dbReference type="GO" id="GO:0005576">
    <property type="term" value="C:extracellular region"/>
    <property type="evidence" value="ECO:0007669"/>
    <property type="project" value="UniProtKB-SubCell"/>
</dbReference>
<dbReference type="InterPro" id="IPR045051">
    <property type="entry name" value="SBT"/>
</dbReference>
<evidence type="ECO:0000313" key="6">
    <source>
        <dbReference type="EMBL" id="CAI8594199.1"/>
    </source>
</evidence>
<comment type="similarity">
    <text evidence="2 4">Belongs to the peptidase S8 family.</text>
</comment>
<dbReference type="Pfam" id="PF00082">
    <property type="entry name" value="Peptidase_S8"/>
    <property type="match status" value="1"/>
</dbReference>
<keyword evidence="3" id="KW-0732">Signal</keyword>
<sequence length="233" mass="25330">MDSDLKCLVIIRACGIYLIRRILIAFEAAINDRVDVLSLSLGGSPVEYYENSMSIGSFHAVANNIIVVSSASNDRPYTCSVGNVEPWMINVAASTIDGDLTSFVSLGDNKTIKGDSLSGMELLPRKLYPLISGDHAKYDNVSSNDALNCIGGTLDPQKSKGEILVCLQVQDDCHFLCRTHKVVEAARVDGSYIFNYINHTKSPVAYIYKVTPDIMTPGVNIIAAYSEARSPSK</sequence>
<evidence type="ECO:0000256" key="2">
    <source>
        <dbReference type="ARBA" id="ARBA00011073"/>
    </source>
</evidence>
<proteinExistence type="inferred from homology"/>
<feature type="domain" description="Peptidase S8/S53" evidence="5">
    <location>
        <begin position="25"/>
        <end position="109"/>
    </location>
</feature>
<accession>A0AAV0Z9K6</accession>
<dbReference type="PROSITE" id="PS51892">
    <property type="entry name" value="SUBTILASE"/>
    <property type="match status" value="1"/>
</dbReference>
<name>A0AAV0Z9K6_VICFA</name>
<dbReference type="InterPro" id="IPR000209">
    <property type="entry name" value="Peptidase_S8/S53_dom"/>
</dbReference>
<dbReference type="Proteomes" id="UP001157006">
    <property type="component" value="Chromosome 1S"/>
</dbReference>
<evidence type="ECO:0000313" key="7">
    <source>
        <dbReference type="Proteomes" id="UP001157006"/>
    </source>
</evidence>
<dbReference type="AlphaFoldDB" id="A0AAV0Z9K6"/>
<gene>
    <name evidence="6" type="ORF">VFH_I129240</name>
</gene>
<comment type="caution">
    <text evidence="4">Lacks conserved residue(s) required for the propagation of feature annotation.</text>
</comment>
<dbReference type="GO" id="GO:0004252">
    <property type="term" value="F:serine-type endopeptidase activity"/>
    <property type="evidence" value="ECO:0007669"/>
    <property type="project" value="InterPro"/>
</dbReference>
<keyword evidence="7" id="KW-1185">Reference proteome</keyword>
<evidence type="ECO:0000256" key="1">
    <source>
        <dbReference type="ARBA" id="ARBA00004613"/>
    </source>
</evidence>
<reference evidence="6 7" key="1">
    <citation type="submission" date="2023-01" db="EMBL/GenBank/DDBJ databases">
        <authorList>
            <person name="Kreplak J."/>
        </authorList>
    </citation>
    <scope>NUCLEOTIDE SEQUENCE [LARGE SCALE GENOMIC DNA]</scope>
</reference>
<dbReference type="EMBL" id="OX451735">
    <property type="protein sequence ID" value="CAI8594199.1"/>
    <property type="molecule type" value="Genomic_DNA"/>
</dbReference>
<dbReference type="PANTHER" id="PTHR10795">
    <property type="entry name" value="PROPROTEIN CONVERTASE SUBTILISIN/KEXIN"/>
    <property type="match status" value="1"/>
</dbReference>
<protein>
    <recommendedName>
        <fullName evidence="5">Peptidase S8/S53 domain-containing protein</fullName>
    </recommendedName>
</protein>
<dbReference type="CDD" id="cd02120">
    <property type="entry name" value="PA_subtilisin_like"/>
    <property type="match status" value="1"/>
</dbReference>
<evidence type="ECO:0000259" key="5">
    <source>
        <dbReference type="Pfam" id="PF00082"/>
    </source>
</evidence>
<dbReference type="SUPFAM" id="SSF52743">
    <property type="entry name" value="Subtilisin-like"/>
    <property type="match status" value="1"/>
</dbReference>
<dbReference type="GO" id="GO:0006508">
    <property type="term" value="P:proteolysis"/>
    <property type="evidence" value="ECO:0007669"/>
    <property type="project" value="InterPro"/>
</dbReference>